<reference evidence="3" key="1">
    <citation type="submission" date="2016-11" db="UniProtKB">
        <authorList>
            <consortium name="WormBaseParasite"/>
        </authorList>
    </citation>
    <scope>IDENTIFICATION</scope>
</reference>
<feature type="region of interest" description="Disordered" evidence="1">
    <location>
        <begin position="137"/>
        <end position="165"/>
    </location>
</feature>
<name>A0A1I8AW82_9BILA</name>
<proteinExistence type="predicted"/>
<evidence type="ECO:0000313" key="3">
    <source>
        <dbReference type="WBParaSite" id="L893_g9722.t1"/>
    </source>
</evidence>
<protein>
    <submittedName>
        <fullName evidence="3">Uncharacterized protein</fullName>
    </submittedName>
</protein>
<dbReference type="AlphaFoldDB" id="A0A1I8AW82"/>
<sequence length="182" mass="19689">MALLYTPASSPNDCGVLMKARRRCLLVADRRLHSAFCPFALRASEKTPSSSSGGGVGASTAMRLWPQGAAASVLTRRRTLRQVAAAARRPPRPPPQRGKRRQCEEHGEDNLSRRILCPAPAAERRVTRFAPIQPAGTRVHSLHAPKRRRSDDACAPMRTPKGNDRISVAATASEAPLIDGVV</sequence>
<evidence type="ECO:0000256" key="1">
    <source>
        <dbReference type="SAM" id="MobiDB-lite"/>
    </source>
</evidence>
<keyword evidence="2" id="KW-1185">Reference proteome</keyword>
<accession>A0A1I8AW82</accession>
<organism evidence="2 3">
    <name type="scientific">Steinernema glaseri</name>
    <dbReference type="NCBI Taxonomy" id="37863"/>
    <lineage>
        <taxon>Eukaryota</taxon>
        <taxon>Metazoa</taxon>
        <taxon>Ecdysozoa</taxon>
        <taxon>Nematoda</taxon>
        <taxon>Chromadorea</taxon>
        <taxon>Rhabditida</taxon>
        <taxon>Tylenchina</taxon>
        <taxon>Panagrolaimomorpha</taxon>
        <taxon>Strongyloidoidea</taxon>
        <taxon>Steinernematidae</taxon>
        <taxon>Steinernema</taxon>
    </lineage>
</organism>
<evidence type="ECO:0000313" key="2">
    <source>
        <dbReference type="Proteomes" id="UP000095287"/>
    </source>
</evidence>
<dbReference type="Proteomes" id="UP000095287">
    <property type="component" value="Unplaced"/>
</dbReference>
<feature type="compositionally biased region" description="Basic and acidic residues" evidence="1">
    <location>
        <begin position="101"/>
        <end position="111"/>
    </location>
</feature>
<dbReference type="WBParaSite" id="L893_g9722.t1">
    <property type="protein sequence ID" value="L893_g9722.t1"/>
    <property type="gene ID" value="L893_g9722"/>
</dbReference>
<feature type="region of interest" description="Disordered" evidence="1">
    <location>
        <begin position="82"/>
        <end position="111"/>
    </location>
</feature>